<keyword evidence="1" id="KW-0175">Coiled coil</keyword>
<keyword evidence="5" id="KW-1185">Reference proteome</keyword>
<accession>A0A7J8IHX5</accession>
<feature type="transmembrane region" description="Helical" evidence="3">
    <location>
        <begin position="1203"/>
        <end position="1220"/>
    </location>
</feature>
<name>A0A7J8IHX5_ROUAE</name>
<dbReference type="GO" id="GO:0005814">
    <property type="term" value="C:centriole"/>
    <property type="evidence" value="ECO:0007669"/>
    <property type="project" value="TreeGrafter"/>
</dbReference>
<protein>
    <submittedName>
        <fullName evidence="4">Centlein</fullName>
    </submittedName>
</protein>
<feature type="compositionally biased region" description="Polar residues" evidence="2">
    <location>
        <begin position="428"/>
        <end position="440"/>
    </location>
</feature>
<evidence type="ECO:0000256" key="3">
    <source>
        <dbReference type="SAM" id="Phobius"/>
    </source>
</evidence>
<dbReference type="InterPro" id="IPR038810">
    <property type="entry name" value="CNTLN"/>
</dbReference>
<proteinExistence type="predicted"/>
<evidence type="ECO:0000313" key="4">
    <source>
        <dbReference type="EMBL" id="KAF6483775.1"/>
    </source>
</evidence>
<feature type="region of interest" description="Disordered" evidence="2">
    <location>
        <begin position="1"/>
        <end position="29"/>
    </location>
</feature>
<dbReference type="GO" id="GO:0005813">
    <property type="term" value="C:centrosome"/>
    <property type="evidence" value="ECO:0007669"/>
    <property type="project" value="TreeGrafter"/>
</dbReference>
<comment type="caution">
    <text evidence="4">The sequence shown here is derived from an EMBL/GenBank/DDBJ whole genome shotgun (WGS) entry which is preliminary data.</text>
</comment>
<feature type="region of interest" description="Disordered" evidence="2">
    <location>
        <begin position="731"/>
        <end position="751"/>
    </location>
</feature>
<feature type="coiled-coil region" evidence="1">
    <location>
        <begin position="615"/>
        <end position="642"/>
    </location>
</feature>
<feature type="region of interest" description="Disordered" evidence="2">
    <location>
        <begin position="420"/>
        <end position="454"/>
    </location>
</feature>
<dbReference type="AlphaFoldDB" id="A0A7J8IHX5"/>
<feature type="compositionally biased region" description="Polar residues" evidence="2">
    <location>
        <begin position="883"/>
        <end position="895"/>
    </location>
</feature>
<evidence type="ECO:0000256" key="2">
    <source>
        <dbReference type="SAM" id="MobiDB-lite"/>
    </source>
</evidence>
<evidence type="ECO:0000313" key="5">
    <source>
        <dbReference type="Proteomes" id="UP000593571"/>
    </source>
</evidence>
<feature type="region of interest" description="Disordered" evidence="2">
    <location>
        <begin position="668"/>
        <end position="689"/>
    </location>
</feature>
<keyword evidence="3" id="KW-1133">Transmembrane helix</keyword>
<reference evidence="4 5" key="1">
    <citation type="journal article" date="2020" name="Nature">
        <title>Six reference-quality genomes reveal evolution of bat adaptations.</title>
        <authorList>
            <person name="Jebb D."/>
            <person name="Huang Z."/>
            <person name="Pippel M."/>
            <person name="Hughes G.M."/>
            <person name="Lavrichenko K."/>
            <person name="Devanna P."/>
            <person name="Winkler S."/>
            <person name="Jermiin L.S."/>
            <person name="Skirmuntt E.C."/>
            <person name="Katzourakis A."/>
            <person name="Burkitt-Gray L."/>
            <person name="Ray D.A."/>
            <person name="Sullivan K.A.M."/>
            <person name="Roscito J.G."/>
            <person name="Kirilenko B.M."/>
            <person name="Davalos L.M."/>
            <person name="Corthals A.P."/>
            <person name="Power M.L."/>
            <person name="Jones G."/>
            <person name="Ransome R.D."/>
            <person name="Dechmann D.K.N."/>
            <person name="Locatelli A.G."/>
            <person name="Puechmaille S.J."/>
            <person name="Fedrigo O."/>
            <person name="Jarvis E.D."/>
            <person name="Hiller M."/>
            <person name="Vernes S.C."/>
            <person name="Myers E.W."/>
            <person name="Teeling E.C."/>
        </authorList>
    </citation>
    <scope>NUCLEOTIDE SEQUENCE [LARGE SCALE GENOMIC DNA]</scope>
    <source>
        <strain evidence="4">MRouAeg1</strain>
        <tissue evidence="4">Muscle</tissue>
    </source>
</reference>
<feature type="region of interest" description="Disordered" evidence="2">
    <location>
        <begin position="493"/>
        <end position="528"/>
    </location>
</feature>
<dbReference type="PANTHER" id="PTHR18957">
    <property type="entry name" value="CENTLEIN"/>
    <property type="match status" value="1"/>
</dbReference>
<evidence type="ECO:0000256" key="1">
    <source>
        <dbReference type="SAM" id="Coils"/>
    </source>
</evidence>
<feature type="coiled-coil region" evidence="1">
    <location>
        <begin position="999"/>
        <end position="1143"/>
    </location>
</feature>
<dbReference type="EMBL" id="JACASE010000003">
    <property type="protein sequence ID" value="KAF6483775.1"/>
    <property type="molecule type" value="Genomic_DNA"/>
</dbReference>
<organism evidence="4 5">
    <name type="scientific">Rousettus aegyptiacus</name>
    <name type="common">Egyptian fruit bat</name>
    <name type="synonym">Pteropus aegyptiacus</name>
    <dbReference type="NCBI Taxonomy" id="9407"/>
    <lineage>
        <taxon>Eukaryota</taxon>
        <taxon>Metazoa</taxon>
        <taxon>Chordata</taxon>
        <taxon>Craniata</taxon>
        <taxon>Vertebrata</taxon>
        <taxon>Euteleostomi</taxon>
        <taxon>Mammalia</taxon>
        <taxon>Eutheria</taxon>
        <taxon>Laurasiatheria</taxon>
        <taxon>Chiroptera</taxon>
        <taxon>Yinpterochiroptera</taxon>
        <taxon>Pteropodoidea</taxon>
        <taxon>Pteropodidae</taxon>
        <taxon>Rousettinae</taxon>
        <taxon>Rousettus</taxon>
    </lineage>
</organism>
<dbReference type="PANTHER" id="PTHR18957:SF0">
    <property type="entry name" value="CENTLEIN"/>
    <property type="match status" value="1"/>
</dbReference>
<dbReference type="GO" id="GO:0010457">
    <property type="term" value="P:centriole-centriole cohesion"/>
    <property type="evidence" value="ECO:0007669"/>
    <property type="project" value="TreeGrafter"/>
</dbReference>
<keyword evidence="3" id="KW-0812">Transmembrane</keyword>
<dbReference type="Proteomes" id="UP000593571">
    <property type="component" value="Unassembled WGS sequence"/>
</dbReference>
<feature type="coiled-coil region" evidence="1">
    <location>
        <begin position="166"/>
        <end position="302"/>
    </location>
</feature>
<feature type="region of interest" description="Disordered" evidence="2">
    <location>
        <begin position="865"/>
        <end position="918"/>
    </location>
</feature>
<feature type="compositionally biased region" description="Basic and acidic residues" evidence="2">
    <location>
        <begin position="902"/>
        <end position="918"/>
    </location>
</feature>
<sequence>MAARSPPSLQPPLPARCLGPRSPSAGRGTAVYAVSSEASGLANAAREGAMDKSDISWRVEEGSGGLRRPEWAAPAQAPFLSAPTGSKRLEGISVEEAVVTRTQLLEEELSALKEELALCQADKEFVWSLWKRLQATNPDITQAVSLVVEREKQKSEAKDRKVLEILQVKDAEIQELEQRASGLKQDINDIIQRKIAVDEENAFLRKEFSDLQKKFNDKRQEVKVTKECVHNKEEQNRLVIKNLEEENEKLSTRCADLLNDLEKLRKQEAQWRKEKYSIDAKVKAFEDNLIQARKEIEVSQSKYNALSLQLNNKQTELIQKDMDITLVRKELQELQNLYKQNSAHTAQQAELIQQLQVLNMDTQKVLRNQEDVHTAESISYQKLYNELHICFETTKSSEAMLRQSVVGLQDQLFQKEQENAKLKEKLQESQGASYPLPQQSDSEHSEQVSQRPSLSSLENLMISQKSEIEYLQEKLKTANEKLSENRSTNKVFSEKSILTSAEGKQKEPPVKRSRSLSPKSSFTDTEELNKLKKAERKIENLEKALQLKSQENDELRDAHEKRKERLQMLQTNYRAVKEQLKQWEEASGTNEIRKIKRADPQQLQQEDSDAVWNELAYFRRENQELIIQKMNLEEELDKLKVHISIDKATIQELNTCIAEKREEQFFRRNEDDGVKKSTSEKNGKEMSEKTLQKVIELENRLQSFEKRSRKLKEGNKKLTKENGFLKSLLKQQQEDAETREKELKQLQKESKDVEKGKADLQVKISELEREVTSLRREVAEANGLRNESEELINSMPKLQRSADKAKSEMATMEVKSGRYDCKTTTTKVKFKAAKKKCSVGRYHTVLNHSIKVMSNMFENLSKDKDGWEDVSESSDSETQSSQNLGTIIVETSQKISPIEDGADQKESDQTEDSQKQGKEIVQIYSNTAGKTRKDYFHYKNAKKPSFQKKNGDIQKSSHTTVPTRVNREKWKNITAQKSSSNIILLRERIISLQQQNSVLQTAKKTAELSAKEYKEVNEKLLHQQQVSDQRFQTSRQTIKKLNLDLAELRKEKEDLLKKLESSSEITSLAEEVSRVTIPRIQITSVGPSRSMDLEMKQLQCKLKNATNELTKQSSNAKSLKYELLAKEEHVKEMHEKMSRLERDITMKRHLIEDLKFRQKVNLESTESINEMLENLEKKVSIYVPDTHKKSLFLIKFIENIHRIYGYCYIIILFALKVYYLF</sequence>
<keyword evidence="3" id="KW-0472">Membrane</keyword>
<gene>
    <name evidence="4" type="ORF">HJG63_003103</name>
</gene>
<feature type="compositionally biased region" description="Basic and acidic residues" evidence="2">
    <location>
        <begin position="732"/>
        <end position="751"/>
    </location>
</feature>